<organism evidence="1 2">
    <name type="scientific">Rhododendron molle</name>
    <name type="common">Chinese azalea</name>
    <name type="synonym">Azalea mollis</name>
    <dbReference type="NCBI Taxonomy" id="49168"/>
    <lineage>
        <taxon>Eukaryota</taxon>
        <taxon>Viridiplantae</taxon>
        <taxon>Streptophyta</taxon>
        <taxon>Embryophyta</taxon>
        <taxon>Tracheophyta</taxon>
        <taxon>Spermatophyta</taxon>
        <taxon>Magnoliopsida</taxon>
        <taxon>eudicotyledons</taxon>
        <taxon>Gunneridae</taxon>
        <taxon>Pentapetalae</taxon>
        <taxon>asterids</taxon>
        <taxon>Ericales</taxon>
        <taxon>Ericaceae</taxon>
        <taxon>Ericoideae</taxon>
        <taxon>Rhodoreae</taxon>
        <taxon>Rhododendron</taxon>
    </lineage>
</organism>
<dbReference type="Proteomes" id="UP001062846">
    <property type="component" value="Chromosome 2"/>
</dbReference>
<proteinExistence type="predicted"/>
<keyword evidence="2" id="KW-1185">Reference proteome</keyword>
<dbReference type="EMBL" id="CM046389">
    <property type="protein sequence ID" value="KAI8566032.1"/>
    <property type="molecule type" value="Genomic_DNA"/>
</dbReference>
<accession>A0ACC0PJZ2</accession>
<sequence>MFMGKSRTGGRRMWLMGSGRDWRRVVWVFDGGPEAGMMMVEEMWWWWRRRLASWMKGMRWPMPGLGRRAIWGVWFSIGRRSESGNMIVLGYTDIYSAVFLWCLWEEPRWIY</sequence>
<comment type="caution">
    <text evidence="1">The sequence shown here is derived from an EMBL/GenBank/DDBJ whole genome shotgun (WGS) entry which is preliminary data.</text>
</comment>
<protein>
    <submittedName>
        <fullName evidence="1">Uncharacterized protein</fullName>
    </submittedName>
</protein>
<evidence type="ECO:0000313" key="2">
    <source>
        <dbReference type="Proteomes" id="UP001062846"/>
    </source>
</evidence>
<evidence type="ECO:0000313" key="1">
    <source>
        <dbReference type="EMBL" id="KAI8566032.1"/>
    </source>
</evidence>
<reference evidence="1" key="1">
    <citation type="submission" date="2022-02" db="EMBL/GenBank/DDBJ databases">
        <title>Plant Genome Project.</title>
        <authorList>
            <person name="Zhang R.-G."/>
        </authorList>
    </citation>
    <scope>NUCLEOTIDE SEQUENCE</scope>
    <source>
        <strain evidence="1">AT1</strain>
    </source>
</reference>
<gene>
    <name evidence="1" type="ORF">RHMOL_Rhmol02G0007700</name>
</gene>
<name>A0ACC0PJZ2_RHOML</name>